<evidence type="ECO:0000313" key="3">
    <source>
        <dbReference type="Proteomes" id="UP000183868"/>
    </source>
</evidence>
<keyword evidence="1" id="KW-0812">Transmembrane</keyword>
<protein>
    <submittedName>
        <fullName evidence="2">Uncharacterized protein</fullName>
    </submittedName>
</protein>
<dbReference type="KEGG" id="caby:Cabys_2367"/>
<keyword evidence="1" id="KW-1133">Transmembrane helix</keyword>
<name>A0A1J1C9M6_CALAY</name>
<accession>A0A1J1C9M6</accession>
<keyword evidence="1" id="KW-0472">Membrane</keyword>
<reference evidence="2 3" key="1">
    <citation type="submission" date="2016-11" db="EMBL/GenBank/DDBJ databases">
        <title>Genomic analysis of Caldithrix abyssi and proposal of a novel bacterial phylum Caldithrichaeota.</title>
        <authorList>
            <person name="Kublanov I."/>
            <person name="Sigalova O."/>
            <person name="Gavrilov S."/>
            <person name="Lebedinsky A."/>
            <person name="Ivanova N."/>
            <person name="Daum C."/>
            <person name="Reddy T."/>
            <person name="Klenk H.P."/>
            <person name="Goker M."/>
            <person name="Reva O."/>
            <person name="Miroshnichenko M."/>
            <person name="Kyprides N."/>
            <person name="Woyke T."/>
            <person name="Gelfand M."/>
        </authorList>
    </citation>
    <scope>NUCLEOTIDE SEQUENCE [LARGE SCALE GENOMIC DNA]</scope>
    <source>
        <strain evidence="2 3">LF13</strain>
    </source>
</reference>
<feature type="transmembrane region" description="Helical" evidence="1">
    <location>
        <begin position="7"/>
        <end position="29"/>
    </location>
</feature>
<evidence type="ECO:0000313" key="2">
    <source>
        <dbReference type="EMBL" id="APF19116.1"/>
    </source>
</evidence>
<dbReference type="Proteomes" id="UP000183868">
    <property type="component" value="Chromosome"/>
</dbReference>
<gene>
    <name evidence="2" type="ORF">Cabys_2367</name>
</gene>
<dbReference type="EMBL" id="CP018099">
    <property type="protein sequence ID" value="APF19116.1"/>
    <property type="molecule type" value="Genomic_DNA"/>
</dbReference>
<organism evidence="2 3">
    <name type="scientific">Caldithrix abyssi DSM 13497</name>
    <dbReference type="NCBI Taxonomy" id="880073"/>
    <lineage>
        <taxon>Bacteria</taxon>
        <taxon>Pseudomonadati</taxon>
        <taxon>Calditrichota</taxon>
        <taxon>Calditrichia</taxon>
        <taxon>Calditrichales</taxon>
        <taxon>Calditrichaceae</taxon>
        <taxon>Caldithrix</taxon>
    </lineage>
</organism>
<evidence type="ECO:0000256" key="1">
    <source>
        <dbReference type="SAM" id="Phobius"/>
    </source>
</evidence>
<proteinExistence type="predicted"/>
<dbReference type="AlphaFoldDB" id="A0A1J1C9M6"/>
<sequence length="58" mass="6680">MRFKDGIIVKVSGVSLKIYFYLISFYVLFNNSNAIIEHISQNSKFFLVTIGRHLNIGL</sequence>